<protein>
    <submittedName>
        <fullName evidence="2">Uncharacterized protein</fullName>
    </submittedName>
</protein>
<dbReference type="AlphaFoldDB" id="A0A222GBC7"/>
<organism evidence="2 3">
    <name type="scientific">Cognaticolwellia beringensis</name>
    <dbReference type="NCBI Taxonomy" id="1967665"/>
    <lineage>
        <taxon>Bacteria</taxon>
        <taxon>Pseudomonadati</taxon>
        <taxon>Pseudomonadota</taxon>
        <taxon>Gammaproteobacteria</taxon>
        <taxon>Alteromonadales</taxon>
        <taxon>Colwelliaceae</taxon>
        <taxon>Cognaticolwellia</taxon>
    </lineage>
</organism>
<dbReference type="Proteomes" id="UP000202259">
    <property type="component" value="Chromosome"/>
</dbReference>
<feature type="chain" id="PRO_5012171721" evidence="1">
    <location>
        <begin position="25"/>
        <end position="256"/>
    </location>
</feature>
<feature type="signal peptide" evidence="1">
    <location>
        <begin position="1"/>
        <end position="24"/>
    </location>
</feature>
<proteinExistence type="predicted"/>
<accession>A0A222GBC7</accession>
<sequence>MTFKNIHITVLAVLTCTLTQNVHADGLADLQQALAKLDGSHSVSGVLSVTFTESRGDGKDKKLKTGAIKSTLSESIEGLDIRYSKNVLTQIAQENLIKINNEEADTPALNGAEILSASSLIPILSSAQTILDIIAKGKFTTESNIDYLDKQVRVLDFDLPLESFIDDKKTRGYVNKFNGSYKILINDEGIPIETRMSYSGKGSAYIFFSMSAESETTSQFQIKGTRLVRVNKTVESNSTSTFNERTYSGRWALELQ</sequence>
<dbReference type="OrthoDB" id="6225804at2"/>
<keyword evidence="1" id="KW-0732">Signal</keyword>
<keyword evidence="3" id="KW-1185">Reference proteome</keyword>
<name>A0A222GBC7_9GAMM</name>
<evidence type="ECO:0000313" key="3">
    <source>
        <dbReference type="Proteomes" id="UP000202259"/>
    </source>
</evidence>
<dbReference type="RefSeq" id="WP_081152889.1">
    <property type="nucleotide sequence ID" value="NZ_CP020465.1"/>
</dbReference>
<evidence type="ECO:0000256" key="1">
    <source>
        <dbReference type="SAM" id="SignalP"/>
    </source>
</evidence>
<dbReference type="EMBL" id="CP020465">
    <property type="protein sequence ID" value="ASP49110.1"/>
    <property type="molecule type" value="Genomic_DNA"/>
</dbReference>
<evidence type="ECO:0000313" key="2">
    <source>
        <dbReference type="EMBL" id="ASP49110.1"/>
    </source>
</evidence>
<reference evidence="2 3" key="1">
    <citation type="submission" date="2017-08" db="EMBL/GenBank/DDBJ databases">
        <title>Complete genome of Colwellia sp. NB097-1, a psychrophile bacterium ioslated from Bering Sea.</title>
        <authorList>
            <person name="Chen X."/>
        </authorList>
    </citation>
    <scope>NUCLEOTIDE SEQUENCE [LARGE SCALE GENOMIC DNA]</scope>
    <source>
        <strain evidence="2 3">NB097-1</strain>
    </source>
</reference>
<dbReference type="KEGG" id="cber:B5D82_15865"/>
<gene>
    <name evidence="2" type="ORF">B5D82_15865</name>
</gene>